<organism evidence="2">
    <name type="scientific">Chelativorans sp. (strain BNC1)</name>
    <dbReference type="NCBI Taxonomy" id="266779"/>
    <lineage>
        <taxon>Bacteria</taxon>
        <taxon>Pseudomonadati</taxon>
        <taxon>Pseudomonadota</taxon>
        <taxon>Alphaproteobacteria</taxon>
        <taxon>Hyphomicrobiales</taxon>
        <taxon>Phyllobacteriaceae</taxon>
        <taxon>Chelativorans</taxon>
    </lineage>
</organism>
<evidence type="ECO:0000313" key="2">
    <source>
        <dbReference type="EMBL" id="ABG61225.1"/>
    </source>
</evidence>
<dbReference type="HOGENOM" id="CLU_024709_0_0_5"/>
<protein>
    <submittedName>
        <fullName evidence="2">L-aminopeptidase DmpA, Serine peptidase, MEROPS family S58</fullName>
    </submittedName>
</protein>
<dbReference type="MEROPS" id="P01.001"/>
<proteinExistence type="inferred from homology"/>
<dbReference type="PANTHER" id="PTHR36512:SF3">
    <property type="entry name" value="BLR5678 PROTEIN"/>
    <property type="match status" value="1"/>
</dbReference>
<dbReference type="PANTHER" id="PTHR36512">
    <property type="entry name" value="D-AMINOPEPTIDASE"/>
    <property type="match status" value="1"/>
</dbReference>
<evidence type="ECO:0000256" key="1">
    <source>
        <dbReference type="ARBA" id="ARBA00007068"/>
    </source>
</evidence>
<dbReference type="KEGG" id="mes:Meso_4251"/>
<dbReference type="CDD" id="cd02253">
    <property type="entry name" value="DmpA"/>
    <property type="match status" value="1"/>
</dbReference>
<dbReference type="GO" id="GO:0004177">
    <property type="term" value="F:aminopeptidase activity"/>
    <property type="evidence" value="ECO:0007669"/>
    <property type="project" value="UniProtKB-KW"/>
</dbReference>
<keyword evidence="2" id="KW-0614">Plasmid</keyword>
<dbReference type="SUPFAM" id="SSF56266">
    <property type="entry name" value="DmpA/ArgJ-like"/>
    <property type="match status" value="1"/>
</dbReference>
<sequence>MTKGRMEGTGDRRAKGRARELGWRLPGTTGHDNAITDVAGVCVGLVTLNEPEGRIRTGVTAILPFGHEREPRIAHAGIYVLNGNGEMTGAHWIRDAGYFLGPVCITNTHSVGIAHHAAVKWMIAQYEEAFRDHHLWAMPVIAETYDGVLNDINGQHVREEHVLAALDGARPGPVAEGNTGGGTGMICYEFKGGTGTSSRRVELGGAHYTFGVLVQANHGRRDWLTVLGESVGRQLDDHRLLDRERGSIIVVIATDAPLRPGQLDRLARRGAIGIGRSGTPGGNSSGDIFLAFSTANARPLPQFDAPLQGFTHLNDEILDPAYEAAVEATDEAILNAMLAAEDTTTLKPPGLTCKALDAAAVTDILRRAGKSG</sequence>
<comment type="similarity">
    <text evidence="1">Belongs to the peptidase S58 family.</text>
</comment>
<dbReference type="Gene3D" id="3.60.70.12">
    <property type="entry name" value="L-amino peptidase D-ALA esterase/amidase"/>
    <property type="match status" value="1"/>
</dbReference>
<gene>
    <name evidence="2" type="ordered locus">Meso_4251</name>
</gene>
<keyword evidence="2" id="KW-0031">Aminopeptidase</keyword>
<dbReference type="AlphaFoldDB" id="Q11MY3"/>
<dbReference type="InterPro" id="IPR016117">
    <property type="entry name" value="ArgJ-like_dom_sf"/>
</dbReference>
<keyword evidence="2" id="KW-0378">Hydrolase</keyword>
<reference evidence="2" key="1">
    <citation type="submission" date="2006-06" db="EMBL/GenBank/DDBJ databases">
        <title>Complete sequence of Plasmid 1 of Chelativorans sp. BNC1.</title>
        <authorList>
            <consortium name="US DOE Joint Genome Institute"/>
            <person name="Copeland A."/>
            <person name="Lucas S."/>
            <person name="Lapidus A."/>
            <person name="Barry K."/>
            <person name="Detter J.C."/>
            <person name="Glavina del Rio T."/>
            <person name="Hammon N."/>
            <person name="Israni S."/>
            <person name="Dalin E."/>
            <person name="Tice H."/>
            <person name="Pitluck S."/>
            <person name="Chertkov O."/>
            <person name="Brettin T."/>
            <person name="Bruce D."/>
            <person name="Han C."/>
            <person name="Tapia R."/>
            <person name="Gilna P."/>
            <person name="Schmutz J."/>
            <person name="Larimer F."/>
            <person name="Land M."/>
            <person name="Hauser L."/>
            <person name="Kyrpides N."/>
            <person name="Mikhailova N."/>
            <person name="Richardson P."/>
        </authorList>
    </citation>
    <scope>NUCLEOTIDE SEQUENCE</scope>
    <source>
        <strain evidence="2">BNC1</strain>
        <plasmid evidence="2">1</plasmid>
    </source>
</reference>
<keyword evidence="2" id="KW-0645">Protease</keyword>
<dbReference type="EMBL" id="CP000389">
    <property type="protein sequence ID" value="ABG61225.1"/>
    <property type="molecule type" value="Genomic_DNA"/>
</dbReference>
<dbReference type="InterPro" id="IPR005321">
    <property type="entry name" value="Peptidase_S58_DmpA"/>
</dbReference>
<geneLocation type="plasmid" evidence="2">
    <name>1</name>
</geneLocation>
<name>Q11MY3_CHESB</name>
<accession>Q11MY3</accession>
<dbReference type="Pfam" id="PF03576">
    <property type="entry name" value="Peptidase_S58"/>
    <property type="match status" value="1"/>
</dbReference>